<dbReference type="GO" id="GO:0016757">
    <property type="term" value="F:glycosyltransferase activity"/>
    <property type="evidence" value="ECO:0007669"/>
    <property type="project" value="UniProtKB-KW"/>
</dbReference>
<dbReference type="OrthoDB" id="9805159at2"/>
<sequence>MNINSIEKKEERAIKAGAMLNAYPDSIGGTLKDIVEFIKNPNVKGAFESFYILPSIFNTDLDRGFSVIDYEMNDMLASKEDLKELKNNGIAFKFDFILNHASVLSKQFQDILKNGEDSKYKDFFINWNKFWENHGEMTTEGYIQPNADLIKDMFFRKQGLPILNVRMPDGKEVPYWNTFYQEVKYETIDAQDLMREMNIQYSSAEILANIVNKALNSGKKPNEIEFDRFTKYEEDVINLLESRRKYLGQMDLNIKSPLVWEFYEDTLKKLSGYGAEIVRLDAFAYAPKEPGAKNFLNDPGTWDLLLGVKELADKYNLKLLPEIHSKYEEKIHEKIADMGFMTYDFFLPGLIIDAFERNTHDCLIKWINDIQEKNIKTVNMLGCHDGIPLLDLKGLLPDEQIDTLIKTVINRGGYVKDLHGAKNIYYQVNATYYSALGEDDEKLLLARAIQMFMPGKPQVWYLDLFAGKNNHEAVEKAGSGGHKEINRTNLSLKQAQEGVKNKVVEEQLQLLKFRNTCPAFGFEAKLKVLETDHHILKLTWENNGYTASLEANLKDYSYTIESIDPKGKIVEYSLTK</sequence>
<dbReference type="AlphaFoldDB" id="A0A1M5VD41"/>
<protein>
    <submittedName>
        <fullName evidence="4">Sucrose phosphorylase</fullName>
    </submittedName>
</protein>
<evidence type="ECO:0000313" key="4">
    <source>
        <dbReference type="EMBL" id="SHH73068.1"/>
    </source>
</evidence>
<dbReference type="EMBL" id="FQXM01000011">
    <property type="protein sequence ID" value="SHH73068.1"/>
    <property type="molecule type" value="Genomic_DNA"/>
</dbReference>
<dbReference type="STRING" id="1121316.SAMN02745207_02216"/>
<accession>A0A1M5VD41</accession>
<dbReference type="Gene3D" id="3.90.400.10">
    <property type="entry name" value="Oligo-1,6-glucosidase, Domain 2"/>
    <property type="match status" value="1"/>
</dbReference>
<dbReference type="InterPro" id="IPR045857">
    <property type="entry name" value="O16G_dom_2"/>
</dbReference>
<dbReference type="RefSeq" id="WP_073338498.1">
    <property type="nucleotide sequence ID" value="NZ_FQXM01000011.1"/>
</dbReference>
<evidence type="ECO:0000256" key="2">
    <source>
        <dbReference type="ARBA" id="ARBA00022676"/>
    </source>
</evidence>
<evidence type="ECO:0000256" key="1">
    <source>
        <dbReference type="ARBA" id="ARBA00008452"/>
    </source>
</evidence>
<dbReference type="InterPro" id="IPR017853">
    <property type="entry name" value="GH"/>
</dbReference>
<proteinExistence type="inferred from homology"/>
<keyword evidence="2" id="KW-0328">Glycosyltransferase</keyword>
<comment type="similarity">
    <text evidence="1">Belongs to the glycosyl hydrolase 13 family. Sucrose phosphorylase subfamily.</text>
</comment>
<dbReference type="GO" id="GO:0005975">
    <property type="term" value="P:carbohydrate metabolic process"/>
    <property type="evidence" value="ECO:0007669"/>
    <property type="project" value="InterPro"/>
</dbReference>
<dbReference type="Gene3D" id="3.20.20.80">
    <property type="entry name" value="Glycosidases"/>
    <property type="match status" value="1"/>
</dbReference>
<reference evidence="4 5" key="1">
    <citation type="submission" date="2016-11" db="EMBL/GenBank/DDBJ databases">
        <authorList>
            <person name="Jaros S."/>
            <person name="Januszkiewicz K."/>
            <person name="Wedrychowicz H."/>
        </authorList>
    </citation>
    <scope>NUCLEOTIDE SEQUENCE [LARGE SCALE GENOMIC DNA]</scope>
    <source>
        <strain evidence="4 5">DSM 8605</strain>
    </source>
</reference>
<evidence type="ECO:0000256" key="3">
    <source>
        <dbReference type="ARBA" id="ARBA00022679"/>
    </source>
</evidence>
<dbReference type="PANTHER" id="PTHR38784:SF1">
    <property type="entry name" value="SUCROSE PHOSPHORYLASE"/>
    <property type="match status" value="1"/>
</dbReference>
<keyword evidence="3" id="KW-0808">Transferase</keyword>
<dbReference type="SUPFAM" id="SSF51445">
    <property type="entry name" value="(Trans)glycosidases"/>
    <property type="match status" value="1"/>
</dbReference>
<gene>
    <name evidence="4" type="ORF">SAMN02745207_02216</name>
</gene>
<dbReference type="PANTHER" id="PTHR38784">
    <property type="entry name" value="SUCROSE PHOSPHORYLASE"/>
    <property type="match status" value="1"/>
</dbReference>
<evidence type="ECO:0000313" key="5">
    <source>
        <dbReference type="Proteomes" id="UP000184447"/>
    </source>
</evidence>
<organism evidence="4 5">
    <name type="scientific">Clostridium grantii DSM 8605</name>
    <dbReference type="NCBI Taxonomy" id="1121316"/>
    <lineage>
        <taxon>Bacteria</taxon>
        <taxon>Bacillati</taxon>
        <taxon>Bacillota</taxon>
        <taxon>Clostridia</taxon>
        <taxon>Eubacteriales</taxon>
        <taxon>Clostridiaceae</taxon>
        <taxon>Clostridium</taxon>
    </lineage>
</organism>
<dbReference type="Proteomes" id="UP000184447">
    <property type="component" value="Unassembled WGS sequence"/>
</dbReference>
<name>A0A1M5VD41_9CLOT</name>
<keyword evidence="5" id="KW-1185">Reference proteome</keyword>